<gene>
    <name evidence="5" type="primary">LOC111111764</name>
</gene>
<proteinExistence type="predicted"/>
<dbReference type="Pfam" id="PF09588">
    <property type="entry name" value="YqaJ"/>
    <property type="match status" value="1"/>
</dbReference>
<dbReference type="OrthoDB" id="6099529at2759"/>
<dbReference type="InterPro" id="IPR007527">
    <property type="entry name" value="Znf_SWIM"/>
</dbReference>
<dbReference type="AlphaFoldDB" id="A0A8B8BMP1"/>
<evidence type="ECO:0000259" key="2">
    <source>
        <dbReference type="PROSITE" id="PS50800"/>
    </source>
</evidence>
<dbReference type="PROSITE" id="PS50966">
    <property type="entry name" value="ZF_SWIM"/>
    <property type="match status" value="1"/>
</dbReference>
<dbReference type="KEGG" id="cvn:111111764"/>
<sequence>MSEIQDSVEDTSTEHETIEMLRTWKMDQLKEWLLTRGLKRSGKKEVLVKRVYRVMQSGDDSSSDSASESDLDDTPCVTPINEVTEPWKDISVRCLPPLHEKDIDNYFIYQKNPTSGKKARFQRHMKKAQKFAAEGYIYNIFYNAVSENSDYCYIKSNCKPSMKIKVSVGNLGKVTDSYSLHVCLVKETGKIESAYCDCKAGECGLCAHVGALMYTVSKVKNACTSQECQWNRPRSMKKKPDPLKVIDIQLSENERCTGKPYPDVYQAGPCKDPDQFLQDLMSGMDEVNPRCVLYQTLACKPADISSFLSTYEVPSEEIPDDVDLNTVEYQQKFREFMENLTLSSNTCENLEIGTRGQSINNNWIEARNCLITASEMGDVCKRKTKCPDALVRRLMGYTQPPKQVKSLTYGRSNEKKGIKAYVKEHSSKCGKENVKYCTRGLHVNPKYPFLGASADGLIHCERCGTGLVEVKCPYGRKESQWRNMTPNECAQDISFCCELSDLNNLSLKLNHNYMYQVQGQLALYELEWVDFVVWTKKGCNVQRIPFDAKMWAEMLVKLKKFYVTCVIPELFTRRIKKGKPLNCF</sequence>
<dbReference type="InterPro" id="IPR011335">
    <property type="entry name" value="Restrct_endonuc-II-like"/>
</dbReference>
<dbReference type="PANTHER" id="PTHR47526:SF3">
    <property type="entry name" value="PHD-TYPE DOMAIN-CONTAINING PROTEIN"/>
    <property type="match status" value="1"/>
</dbReference>
<dbReference type="SUPFAM" id="SSF52980">
    <property type="entry name" value="Restriction endonuclease-like"/>
    <property type="match status" value="1"/>
</dbReference>
<dbReference type="InterPro" id="IPR011604">
    <property type="entry name" value="PDDEXK-like_dom_sf"/>
</dbReference>
<organism evidence="4 5">
    <name type="scientific">Crassostrea virginica</name>
    <name type="common">Eastern oyster</name>
    <dbReference type="NCBI Taxonomy" id="6565"/>
    <lineage>
        <taxon>Eukaryota</taxon>
        <taxon>Metazoa</taxon>
        <taxon>Spiralia</taxon>
        <taxon>Lophotrochozoa</taxon>
        <taxon>Mollusca</taxon>
        <taxon>Bivalvia</taxon>
        <taxon>Autobranchia</taxon>
        <taxon>Pteriomorphia</taxon>
        <taxon>Ostreida</taxon>
        <taxon>Ostreoidea</taxon>
        <taxon>Ostreidae</taxon>
        <taxon>Crassostrea</taxon>
    </lineage>
</organism>
<protein>
    <submittedName>
        <fullName evidence="5">Uncharacterized protein LOC111111764</fullName>
    </submittedName>
</protein>
<feature type="domain" description="SWIM-type" evidence="3">
    <location>
        <begin position="178"/>
        <end position="217"/>
    </location>
</feature>
<reference evidence="5" key="1">
    <citation type="submission" date="2025-08" db="UniProtKB">
        <authorList>
            <consortium name="RefSeq"/>
        </authorList>
    </citation>
    <scope>IDENTIFICATION</scope>
    <source>
        <tissue evidence="5">Whole sample</tissue>
    </source>
</reference>
<dbReference type="Pfam" id="PF02037">
    <property type="entry name" value="SAP"/>
    <property type="match status" value="1"/>
</dbReference>
<keyword evidence="1" id="KW-0479">Metal-binding</keyword>
<keyword evidence="1" id="KW-0862">Zinc</keyword>
<feature type="domain" description="SAP" evidence="2">
    <location>
        <begin position="21"/>
        <end position="55"/>
    </location>
</feature>
<evidence type="ECO:0000256" key="1">
    <source>
        <dbReference type="PROSITE-ProRule" id="PRU00325"/>
    </source>
</evidence>
<keyword evidence="4" id="KW-1185">Reference proteome</keyword>
<dbReference type="GO" id="GO:0008270">
    <property type="term" value="F:zinc ion binding"/>
    <property type="evidence" value="ECO:0007669"/>
    <property type="project" value="UniProtKB-KW"/>
</dbReference>
<accession>A0A8B8BMP1</accession>
<dbReference type="RefSeq" id="XP_022304607.1">
    <property type="nucleotide sequence ID" value="XM_022448899.1"/>
</dbReference>
<dbReference type="InterPro" id="IPR003034">
    <property type="entry name" value="SAP_dom"/>
</dbReference>
<dbReference type="Proteomes" id="UP000694844">
    <property type="component" value="Chromosome 9"/>
</dbReference>
<evidence type="ECO:0000259" key="3">
    <source>
        <dbReference type="PROSITE" id="PS50966"/>
    </source>
</evidence>
<dbReference type="CDD" id="cd22343">
    <property type="entry name" value="PDDEXK_lambda_exonuclease-like"/>
    <property type="match status" value="1"/>
</dbReference>
<dbReference type="PANTHER" id="PTHR47526">
    <property type="entry name" value="ATP-DEPENDENT DNA HELICASE"/>
    <property type="match status" value="1"/>
</dbReference>
<dbReference type="InterPro" id="IPR019080">
    <property type="entry name" value="YqaJ_viral_recombinase"/>
</dbReference>
<name>A0A8B8BMP1_CRAVI</name>
<dbReference type="InterPro" id="IPR036361">
    <property type="entry name" value="SAP_dom_sf"/>
</dbReference>
<dbReference type="PROSITE" id="PS50800">
    <property type="entry name" value="SAP"/>
    <property type="match status" value="1"/>
</dbReference>
<evidence type="ECO:0000313" key="5">
    <source>
        <dbReference type="RefSeq" id="XP_022304607.1"/>
    </source>
</evidence>
<dbReference type="SUPFAM" id="SSF68906">
    <property type="entry name" value="SAP domain"/>
    <property type="match status" value="1"/>
</dbReference>
<keyword evidence="1" id="KW-0863">Zinc-finger</keyword>
<dbReference type="Gene3D" id="3.90.320.10">
    <property type="match status" value="1"/>
</dbReference>
<evidence type="ECO:0000313" key="4">
    <source>
        <dbReference type="Proteomes" id="UP000694844"/>
    </source>
</evidence>
<dbReference type="GeneID" id="111111764"/>
<dbReference type="GO" id="GO:0006281">
    <property type="term" value="P:DNA repair"/>
    <property type="evidence" value="ECO:0007669"/>
    <property type="project" value="UniProtKB-ARBA"/>
</dbReference>